<protein>
    <recommendedName>
        <fullName evidence="8">NAD(P)H-quinone oxidoreductase subunit N</fullName>
        <ecNumber evidence="8">7.1.1.-</ecNumber>
    </recommendedName>
    <alternativeName>
        <fullName evidence="8">NAD(P)H dehydrogenase I subunit N</fullName>
        <shortName evidence="8">NDH-1 subunit N</shortName>
        <shortName evidence="8">NDH-N</shortName>
    </alternativeName>
</protein>
<name>A0A1J0A8T4_9CYAN</name>
<dbReference type="HAMAP" id="MF_01353">
    <property type="entry name" value="NDH1_NDH1N"/>
    <property type="match status" value="1"/>
</dbReference>
<dbReference type="AlphaFoldDB" id="A0A1J0A8T4"/>
<dbReference type="OrthoDB" id="510798at2"/>
<dbReference type="GO" id="GO:0031676">
    <property type="term" value="C:plasma membrane-derived thylakoid membrane"/>
    <property type="evidence" value="ECO:0007669"/>
    <property type="project" value="UniProtKB-SubCell"/>
</dbReference>
<keyword evidence="6 8" id="KW-0520">NAD</keyword>
<organism evidence="9 10">
    <name type="scientific">Gloeomargarita lithophora Alchichica-D10</name>
    <dbReference type="NCBI Taxonomy" id="1188229"/>
    <lineage>
        <taxon>Bacteria</taxon>
        <taxon>Bacillati</taxon>
        <taxon>Cyanobacteriota</taxon>
        <taxon>Cyanophyceae</taxon>
        <taxon>Gloeomargaritales</taxon>
        <taxon>Gloeomargaritaceae</taxon>
        <taxon>Gloeomargarita</taxon>
    </lineage>
</organism>
<gene>
    <name evidence="8 9" type="primary">ndhN</name>
    <name evidence="9" type="ORF">GlitD10_0030</name>
</gene>
<reference evidence="9 10" key="1">
    <citation type="submission" date="2016-10" db="EMBL/GenBank/DDBJ databases">
        <title>Description of Gloeomargarita lithophora gen. nov., sp. nov., a thylakoid-bearing basal-branching cyanobacterium with intracellular carbonates, and proposal for Gloeomargaritales ord. nov.</title>
        <authorList>
            <person name="Moreira D."/>
            <person name="Tavera R."/>
            <person name="Benzerara K."/>
            <person name="Skouri-Panet F."/>
            <person name="Couradeau E."/>
            <person name="Gerard E."/>
            <person name="Loussert C."/>
            <person name="Novelo E."/>
            <person name="Zivanovic Y."/>
            <person name="Lopez-Garcia P."/>
        </authorList>
    </citation>
    <scope>NUCLEOTIDE SEQUENCE [LARGE SCALE GENOMIC DNA]</scope>
    <source>
        <strain evidence="9 10">D10</strain>
    </source>
</reference>
<comment type="catalytic activity">
    <reaction evidence="8">
        <text>a plastoquinone + NADPH + (n+1) H(+)(in) = a plastoquinol + NADP(+) + n H(+)(out)</text>
        <dbReference type="Rhea" id="RHEA:42612"/>
        <dbReference type="Rhea" id="RHEA-COMP:9561"/>
        <dbReference type="Rhea" id="RHEA-COMP:9562"/>
        <dbReference type="ChEBI" id="CHEBI:15378"/>
        <dbReference type="ChEBI" id="CHEBI:17757"/>
        <dbReference type="ChEBI" id="CHEBI:57783"/>
        <dbReference type="ChEBI" id="CHEBI:58349"/>
        <dbReference type="ChEBI" id="CHEBI:62192"/>
    </reaction>
</comment>
<comment type="subunit">
    <text evidence="8">NDH-1 can be composed of about 15 different subunits; different subcomplexes with different compositions have been identified which probably have different functions.</text>
</comment>
<dbReference type="InterPro" id="IPR020874">
    <property type="entry name" value="NAD(P)H-quinone_OxRdtase_su_N"/>
</dbReference>
<dbReference type="GO" id="GO:0048038">
    <property type="term" value="F:quinone binding"/>
    <property type="evidence" value="ECO:0007669"/>
    <property type="project" value="UniProtKB-KW"/>
</dbReference>
<dbReference type="PANTHER" id="PTHR35515">
    <property type="entry name" value="NAD(P)H-QUINONE OXIDOREDUCTASE SUBUNIT N, CHLOROPLASTIC"/>
    <property type="match status" value="1"/>
</dbReference>
<dbReference type="EMBL" id="CP017675">
    <property type="protein sequence ID" value="APB32331.1"/>
    <property type="molecule type" value="Genomic_DNA"/>
</dbReference>
<keyword evidence="8" id="KW-0793">Thylakoid</keyword>
<dbReference type="KEGG" id="glt:GlitD10_0030"/>
<comment type="function">
    <text evidence="8">NDH-1 shuttles electrons from an unknown electron donor, via FMN and iron-sulfur (Fe-S) centers, to quinones in the respiratory and/or the photosynthetic chain. The immediate electron acceptor for the enzyme in this species is believed to be plastoquinone. Couples the redox reaction to proton translocation, and thus conserves the redox energy in a proton gradient. Cyanobacterial NDH-1 also plays a role in inorganic carbon-concentration.</text>
</comment>
<evidence type="ECO:0000256" key="4">
    <source>
        <dbReference type="ARBA" id="ARBA00022957"/>
    </source>
</evidence>
<keyword evidence="7 8" id="KW-0472">Membrane</keyword>
<comment type="subcellular location">
    <subcellularLocation>
        <location evidence="8">Cellular thylakoid membrane</location>
        <topology evidence="8">Peripheral membrane protein</topology>
        <orientation evidence="8">Cytoplasmic side</orientation>
    </subcellularLocation>
</comment>
<keyword evidence="1 8" id="KW-0813">Transport</keyword>
<dbReference type="PANTHER" id="PTHR35515:SF1">
    <property type="entry name" value="NAD(P)H-QUINONE OXIDOREDUCTASE SUBUNIT N, CHLOROPLASTIC"/>
    <property type="match status" value="1"/>
</dbReference>
<evidence type="ECO:0000313" key="9">
    <source>
        <dbReference type="EMBL" id="APB32331.1"/>
    </source>
</evidence>
<accession>A0A1J0A8T4</accession>
<sequence length="155" mass="17004">MALLVIGNGFAQDLATQGALAVWVPPEGGHEGRYQRRLKGAGYRTLPMTARGMGDLEAFLTRFHGVRPPHLGKALAQPAAVGDVYYFPPLLDNALAALPPQAQGLVLWLIEGKVLSQQELRYLSLLPTLNPRCKVVVEVASDREFRWQSLQTFLG</sequence>
<evidence type="ECO:0000313" key="10">
    <source>
        <dbReference type="Proteomes" id="UP000180235"/>
    </source>
</evidence>
<dbReference type="RefSeq" id="WP_071453090.1">
    <property type="nucleotide sequence ID" value="NZ_CP017675.1"/>
</dbReference>
<keyword evidence="4 8" id="KW-0618">Plastoquinone</keyword>
<comment type="similarity">
    <text evidence="8">Belongs to the complex I NdhN subunit family.</text>
</comment>
<keyword evidence="10" id="KW-1185">Reference proteome</keyword>
<evidence type="ECO:0000256" key="3">
    <source>
        <dbReference type="ARBA" id="ARBA00022857"/>
    </source>
</evidence>
<evidence type="ECO:0000256" key="2">
    <source>
        <dbReference type="ARBA" id="ARBA00022719"/>
    </source>
</evidence>
<evidence type="ECO:0000256" key="1">
    <source>
        <dbReference type="ARBA" id="ARBA00022448"/>
    </source>
</evidence>
<comment type="catalytic activity">
    <reaction evidence="8">
        <text>a plastoquinone + NADH + (n+1) H(+)(in) = a plastoquinol + NAD(+) + n H(+)(out)</text>
        <dbReference type="Rhea" id="RHEA:42608"/>
        <dbReference type="Rhea" id="RHEA-COMP:9561"/>
        <dbReference type="Rhea" id="RHEA-COMP:9562"/>
        <dbReference type="ChEBI" id="CHEBI:15378"/>
        <dbReference type="ChEBI" id="CHEBI:17757"/>
        <dbReference type="ChEBI" id="CHEBI:57540"/>
        <dbReference type="ChEBI" id="CHEBI:57945"/>
        <dbReference type="ChEBI" id="CHEBI:62192"/>
    </reaction>
</comment>
<dbReference type="EC" id="7.1.1.-" evidence="8"/>
<keyword evidence="9" id="KW-0560">Oxidoreductase</keyword>
<evidence type="ECO:0000256" key="7">
    <source>
        <dbReference type="ARBA" id="ARBA00023136"/>
    </source>
</evidence>
<dbReference type="STRING" id="1188229.GlitD10_0030"/>
<keyword evidence="3 8" id="KW-0521">NADP</keyword>
<dbReference type="Proteomes" id="UP000180235">
    <property type="component" value="Chromosome"/>
</dbReference>
<keyword evidence="2 8" id="KW-0874">Quinone</keyword>
<evidence type="ECO:0000256" key="5">
    <source>
        <dbReference type="ARBA" id="ARBA00022967"/>
    </source>
</evidence>
<evidence type="ECO:0000256" key="6">
    <source>
        <dbReference type="ARBA" id="ARBA00023027"/>
    </source>
</evidence>
<dbReference type="GO" id="GO:0016655">
    <property type="term" value="F:oxidoreductase activity, acting on NAD(P)H, quinone or similar compound as acceptor"/>
    <property type="evidence" value="ECO:0007669"/>
    <property type="project" value="UniProtKB-UniRule"/>
</dbReference>
<dbReference type="Pfam" id="PF11909">
    <property type="entry name" value="NdhN"/>
    <property type="match status" value="1"/>
</dbReference>
<keyword evidence="5 8" id="KW-1278">Translocase</keyword>
<proteinExistence type="inferred from homology"/>
<evidence type="ECO:0000256" key="8">
    <source>
        <dbReference type="HAMAP-Rule" id="MF_01353"/>
    </source>
</evidence>